<dbReference type="Pfam" id="PF00271">
    <property type="entry name" value="Helicase_C"/>
    <property type="match status" value="1"/>
</dbReference>
<sequence length="694" mass="76379">MGVGKTITYQAVIAVRRLACISQLHAAAHPEMHRAWDESRGCALHGRPFGIQCACETDGLTARFLQKFPEGATLIVAPSSVAPQAVKDAAAYFSPVVTIHLPSDDPSKPDSTETSEFIEIVDFKNMASGRRAEVAAARASCAYTMKTGLPTKTRVGQQYAEWEAEGLELLKTGGIDLTMTPPSVDATKLVLVVGQQRVSIDKSWRKLWTEMVKLPIRNGKQAKVVVGGTYFFGLIVWDEAHQVRGLKTTTANVLWEMLERQSRPPMVVLATGSPITSGFKDLALMLSMIRNQPGKRQAHSIQKGAGELVEGGGEENGALGKDVIAECARFLGRDIIKRDPSSLFFGHPIMDKKAVVTERVECPIDPQFRDAMDRLIAKVGSAVVQKLQAARVVDGDGGDGDDDAAPRRSKSKQKTTARADGDMAIISKSREVRQLDLATHLPGLLRVWETTQIETRWTDIVGVIGSGKGLPMPPTYRDETRVPPGIWNSLDDILAECSRTASLLDICTKAFHDGQVYPDDAECGPGFGGPKNVVVFTKWPVLAYLVQLWFETKKDARFRTALVHSGVPGEERQKIIDWFREFNEPRAGAVGEYEPKRHTKVFITTYAVSGTGLDALKVANYCVHFGVIKNVNEERQATGRVDRQGQLLKSFVYYLQSMAEPLDQLTAWMRDKRSALFGEGGLLEEVVRLFQPQC</sequence>
<dbReference type="InterPro" id="IPR027417">
    <property type="entry name" value="P-loop_NTPase"/>
</dbReference>
<evidence type="ECO:0000313" key="4">
    <source>
        <dbReference type="Proteomes" id="UP001055172"/>
    </source>
</evidence>
<comment type="caution">
    <text evidence="3">The sequence shown here is derived from an EMBL/GenBank/DDBJ whole genome shotgun (WGS) entry which is preliminary data.</text>
</comment>
<dbReference type="Gene3D" id="3.40.50.300">
    <property type="entry name" value="P-loop containing nucleotide triphosphate hydrolases"/>
    <property type="match status" value="1"/>
</dbReference>
<name>A0AA37LXU6_9PEZI</name>
<proteinExistence type="predicted"/>
<feature type="domain" description="Helicase C-terminal" evidence="2">
    <location>
        <begin position="544"/>
        <end position="645"/>
    </location>
</feature>
<gene>
    <name evidence="3" type="ORF">ColLi_12338</name>
</gene>
<dbReference type="SUPFAM" id="SSF52540">
    <property type="entry name" value="P-loop containing nucleoside triphosphate hydrolases"/>
    <property type="match status" value="2"/>
</dbReference>
<dbReference type="Proteomes" id="UP001055172">
    <property type="component" value="Unassembled WGS sequence"/>
</dbReference>
<evidence type="ECO:0000256" key="1">
    <source>
        <dbReference type="SAM" id="MobiDB-lite"/>
    </source>
</evidence>
<evidence type="ECO:0000313" key="3">
    <source>
        <dbReference type="EMBL" id="GJC89500.1"/>
    </source>
</evidence>
<dbReference type="InterPro" id="IPR001650">
    <property type="entry name" value="Helicase_C-like"/>
</dbReference>
<dbReference type="AlphaFoldDB" id="A0AA37LXU6"/>
<organism evidence="3 4">
    <name type="scientific">Colletotrichum liriopes</name>
    <dbReference type="NCBI Taxonomy" id="708192"/>
    <lineage>
        <taxon>Eukaryota</taxon>
        <taxon>Fungi</taxon>
        <taxon>Dikarya</taxon>
        <taxon>Ascomycota</taxon>
        <taxon>Pezizomycotina</taxon>
        <taxon>Sordariomycetes</taxon>
        <taxon>Hypocreomycetidae</taxon>
        <taxon>Glomerellales</taxon>
        <taxon>Glomerellaceae</taxon>
        <taxon>Colletotrichum</taxon>
        <taxon>Colletotrichum spaethianum species complex</taxon>
    </lineage>
</organism>
<protein>
    <recommendedName>
        <fullName evidence="2">Helicase C-terminal domain-containing protein</fullName>
    </recommendedName>
</protein>
<feature type="region of interest" description="Disordered" evidence="1">
    <location>
        <begin position="393"/>
        <end position="421"/>
    </location>
</feature>
<accession>A0AA37LXU6</accession>
<keyword evidence="4" id="KW-1185">Reference proteome</keyword>
<dbReference type="EMBL" id="BPPX01000042">
    <property type="protein sequence ID" value="GJC89500.1"/>
    <property type="molecule type" value="Genomic_DNA"/>
</dbReference>
<reference evidence="3 4" key="1">
    <citation type="submission" date="2021-07" db="EMBL/GenBank/DDBJ databases">
        <title>Genome data of Colletotrichum spaethianum.</title>
        <authorList>
            <person name="Utami Y.D."/>
            <person name="Hiruma K."/>
        </authorList>
    </citation>
    <scope>NUCLEOTIDE SEQUENCE [LARGE SCALE GENOMIC DNA]</scope>
    <source>
        <strain evidence="3 4">MAFF 242679</strain>
    </source>
</reference>
<dbReference type="SMART" id="SM00490">
    <property type="entry name" value="HELICc"/>
    <property type="match status" value="1"/>
</dbReference>
<evidence type="ECO:0000259" key="2">
    <source>
        <dbReference type="SMART" id="SM00490"/>
    </source>
</evidence>